<evidence type="ECO:0000256" key="1">
    <source>
        <dbReference type="ARBA" id="ARBA00007074"/>
    </source>
</evidence>
<sequence>MKTPVCEDIEPAGDCDCPRCARGRGALPRSRPCGRTLRPAVGGVLALAAVGAVLVGPGEAVPAVAATRGTPWPIVPTGEEPPSTPQGHTSPLHGTGVMPSGGSMPTTTRAEIINRAKKWVAAKVPYSMDDYWTDGYRQDCSGFVSMAWNLGSNEWTGSLDQFAVRISKDELQPGDILLFHNVDNPEKGSHVVIFGGWTSYTHRSYTAYEQTPPHARRKTTPYPYSTNPTRYVPYRYKGVVAGKAAEEGKDTPLPAGGAHMPTVGIPGLASVGKGADGTYAAELGGLLAVRGRSLLPRAFAGAFPSGVPAYPGRDAFRPGVTGSHITRLGRQLAEKGFGGHYTEGPGPRWSEADRRGVEAFQRAQGWRGSEADGYPGPETWRRLFS</sequence>
<comment type="similarity">
    <text evidence="1">Belongs to the peptidase C40 family.</text>
</comment>
<keyword evidence="3" id="KW-0378">Hydrolase</keyword>
<dbReference type="Gene3D" id="3.90.1720.10">
    <property type="entry name" value="endopeptidase domain like (from Nostoc punctiforme)"/>
    <property type="match status" value="1"/>
</dbReference>
<dbReference type="SUPFAM" id="SSF47090">
    <property type="entry name" value="PGBD-like"/>
    <property type="match status" value="1"/>
</dbReference>
<evidence type="ECO:0000256" key="3">
    <source>
        <dbReference type="ARBA" id="ARBA00022801"/>
    </source>
</evidence>
<organism evidence="6 7">
    <name type="scientific">Streptomyces glomeratus</name>
    <dbReference type="NCBI Taxonomy" id="284452"/>
    <lineage>
        <taxon>Bacteria</taxon>
        <taxon>Bacillati</taxon>
        <taxon>Actinomycetota</taxon>
        <taxon>Actinomycetes</taxon>
        <taxon>Kitasatosporales</taxon>
        <taxon>Streptomycetaceae</taxon>
        <taxon>Streptomyces</taxon>
    </lineage>
</organism>
<dbReference type="PROSITE" id="PS51935">
    <property type="entry name" value="NLPC_P60"/>
    <property type="match status" value="1"/>
</dbReference>
<evidence type="ECO:0000259" key="5">
    <source>
        <dbReference type="PROSITE" id="PS51935"/>
    </source>
</evidence>
<dbReference type="Gene3D" id="1.10.101.10">
    <property type="entry name" value="PGBD-like superfamily/PGBD"/>
    <property type="match status" value="1"/>
</dbReference>
<keyword evidence="4" id="KW-0788">Thiol protease</keyword>
<proteinExistence type="inferred from homology"/>
<accession>A0ABP6M089</accession>
<name>A0ABP6M089_9ACTN</name>
<dbReference type="InterPro" id="IPR036366">
    <property type="entry name" value="PGBDSf"/>
</dbReference>
<evidence type="ECO:0000256" key="4">
    <source>
        <dbReference type="ARBA" id="ARBA00022807"/>
    </source>
</evidence>
<dbReference type="InterPro" id="IPR038765">
    <property type="entry name" value="Papain-like_cys_pep_sf"/>
</dbReference>
<dbReference type="NCBIfam" id="NF038080">
    <property type="entry name" value="PG_bind_siph"/>
    <property type="match status" value="1"/>
</dbReference>
<protein>
    <submittedName>
        <fullName evidence="6">Peptidoglycan-binding protein</fullName>
    </submittedName>
</protein>
<dbReference type="RefSeq" id="WP_234518488.1">
    <property type="nucleotide sequence ID" value="NZ_BAAAUF010000064.1"/>
</dbReference>
<reference evidence="7" key="1">
    <citation type="journal article" date="2019" name="Int. J. Syst. Evol. Microbiol.">
        <title>The Global Catalogue of Microorganisms (GCM) 10K type strain sequencing project: providing services to taxonomists for standard genome sequencing and annotation.</title>
        <authorList>
            <consortium name="The Broad Institute Genomics Platform"/>
            <consortium name="The Broad Institute Genome Sequencing Center for Infectious Disease"/>
            <person name="Wu L."/>
            <person name="Ma J."/>
        </authorList>
    </citation>
    <scope>NUCLEOTIDE SEQUENCE [LARGE SCALE GENOMIC DNA]</scope>
    <source>
        <strain evidence="7">JCM 9091</strain>
    </source>
</reference>
<dbReference type="EMBL" id="BAAAUF010000064">
    <property type="protein sequence ID" value="GAA3069133.1"/>
    <property type="molecule type" value="Genomic_DNA"/>
</dbReference>
<dbReference type="Pfam" id="PF00877">
    <property type="entry name" value="NLPC_P60"/>
    <property type="match status" value="1"/>
</dbReference>
<keyword evidence="7" id="KW-1185">Reference proteome</keyword>
<dbReference type="Proteomes" id="UP001501532">
    <property type="component" value="Unassembled WGS sequence"/>
</dbReference>
<comment type="caution">
    <text evidence="6">The sequence shown here is derived from an EMBL/GenBank/DDBJ whole genome shotgun (WGS) entry which is preliminary data.</text>
</comment>
<dbReference type="InterPro" id="IPR047763">
    <property type="entry name" value="PG_bind_dom_phiBT1-type"/>
</dbReference>
<evidence type="ECO:0000256" key="2">
    <source>
        <dbReference type="ARBA" id="ARBA00022670"/>
    </source>
</evidence>
<dbReference type="InterPro" id="IPR000064">
    <property type="entry name" value="NLP_P60_dom"/>
</dbReference>
<evidence type="ECO:0000313" key="6">
    <source>
        <dbReference type="EMBL" id="GAA3069133.1"/>
    </source>
</evidence>
<evidence type="ECO:0000313" key="7">
    <source>
        <dbReference type="Proteomes" id="UP001501532"/>
    </source>
</evidence>
<feature type="domain" description="NlpC/P60" evidence="5">
    <location>
        <begin position="106"/>
        <end position="243"/>
    </location>
</feature>
<keyword evidence="2" id="KW-0645">Protease</keyword>
<dbReference type="SUPFAM" id="SSF54001">
    <property type="entry name" value="Cysteine proteinases"/>
    <property type="match status" value="1"/>
</dbReference>
<gene>
    <name evidence="6" type="ORF">GCM10010448_60410</name>
</gene>
<dbReference type="InterPro" id="IPR036365">
    <property type="entry name" value="PGBD-like_sf"/>
</dbReference>